<dbReference type="AlphaFoldDB" id="A0A371NSI7"/>
<dbReference type="Pfam" id="PF24389">
    <property type="entry name" value="ORC-CDC6-like"/>
    <property type="match status" value="1"/>
</dbReference>
<comment type="caution">
    <text evidence="1">The sequence shown here is derived from an EMBL/GenBank/DDBJ whole genome shotgun (WGS) entry which is preliminary data.</text>
</comment>
<dbReference type="InterPro" id="IPR056955">
    <property type="entry name" value="ORC-CDC6-like"/>
</dbReference>
<name>A0A371NSI7_9MICO</name>
<proteinExistence type="predicted"/>
<evidence type="ECO:0000313" key="2">
    <source>
        <dbReference type="Proteomes" id="UP000262172"/>
    </source>
</evidence>
<dbReference type="Proteomes" id="UP000262172">
    <property type="component" value="Unassembled WGS sequence"/>
</dbReference>
<evidence type="ECO:0000313" key="1">
    <source>
        <dbReference type="EMBL" id="REJ05172.1"/>
    </source>
</evidence>
<reference evidence="1 2" key="1">
    <citation type="submission" date="2018-08" db="EMBL/GenBank/DDBJ databases">
        <title>Isolation, diversity and antifungal activity of Actinobacteria from cow dung.</title>
        <authorList>
            <person name="Ling L."/>
        </authorList>
    </citation>
    <scope>NUCLEOTIDE SEQUENCE [LARGE SCALE GENOMIC DNA]</scope>
    <source>
        <strain evidence="1 2">NEAU-LLE</strain>
    </source>
</reference>
<gene>
    <name evidence="1" type="ORF">DY023_11415</name>
</gene>
<accession>A0A371NSI7</accession>
<sequence>MRSPFDVTKAVDLNDPQIERTYVTFGGRDRSIVDPASAMPQFLTGLKGGGRTHLLRHYSYPLQKTRHERPLSQVQADGYIGIYFRCGGLNGSRFRGKGQSEERWATTFAYYMDIWITELLIATIADVNESEHWHDEDVSKVYIAVAQALQTPVSGIGEVARPLTAILEYLTQLRREIDWAVNNAAHTGRLDVQVRSNPGELIFSAAKSVSTLPGFENVTITFLADEYENLTEDQQVYFNTLIREKEAPSTFLVGGRSWGIRTHRTLSAGEVNKKGSEYELYPIDSAYASDPSEYQNFCRELIMRRLTAFDLDEQESASWISRLSFEADDRFHTKRLHQLLIRYAALERPYLVSLRNAVRRAKDSGVASDVVNALSIPDYPLIEKLALLRFYQLWAGGQEPSAETASAARKFVTPLLDGSEDRELTNFFKQRKSDAIAQIYSEAGRQTAYAGFTELVSLSGFLPRNLLMTLKYVSHWAQFHGENVFRGSGPISERALSEGVLEASSWYLSDAKPLGSEGEECEIAIRRLGQYLRSIRYANKPSEIDVATFSTSMTKVSPGALAVLERCVSHGLLIEVRGGRSARNHGARHRKFQLHPMLTPMWGLRPGRRGDATLDRATFEAIFNPKVEDLAFQQVREALEVSLNAPFRIITDTKDLLF</sequence>
<organism evidence="1 2">
    <name type="scientific">Microbacterium bovistercoris</name>
    <dbReference type="NCBI Taxonomy" id="2293570"/>
    <lineage>
        <taxon>Bacteria</taxon>
        <taxon>Bacillati</taxon>
        <taxon>Actinomycetota</taxon>
        <taxon>Actinomycetes</taxon>
        <taxon>Micrococcales</taxon>
        <taxon>Microbacteriaceae</taxon>
        <taxon>Microbacterium</taxon>
    </lineage>
</organism>
<protein>
    <submittedName>
        <fullName evidence="1">Uncharacterized protein</fullName>
    </submittedName>
</protein>
<dbReference type="EMBL" id="QUAB01000043">
    <property type="protein sequence ID" value="REJ05172.1"/>
    <property type="molecule type" value="Genomic_DNA"/>
</dbReference>
<keyword evidence="2" id="KW-1185">Reference proteome</keyword>